<dbReference type="PROSITE" id="PS51404">
    <property type="entry name" value="DYP_PEROXIDASE"/>
    <property type="match status" value="1"/>
</dbReference>
<dbReference type="GO" id="GO:0004601">
    <property type="term" value="F:peroxidase activity"/>
    <property type="evidence" value="ECO:0007669"/>
    <property type="project" value="UniProtKB-KW"/>
</dbReference>
<name>A0A916IST0_9BURK</name>
<dbReference type="AlphaFoldDB" id="A0A916IST0"/>
<proteinExistence type="inferred from homology"/>
<evidence type="ECO:0000259" key="8">
    <source>
        <dbReference type="Pfam" id="PF20628"/>
    </source>
</evidence>
<comment type="cofactor">
    <cofactor evidence="1">
        <name>heme b</name>
        <dbReference type="ChEBI" id="CHEBI:60344"/>
    </cofactor>
</comment>
<sequence>MPENLPAPQAVDSPITGSAIFIVATLGAGNEHAATVRAWCADVAGLVRAVGKRVPDGNLSCICGFASDAWDRLFGGPRPASLHPFREFGEGHRRAVATPGDVLLHIRADRMDLCFELAAQLMHGLGGAVSVVDEVHGFRYFDMRSIIGFVDGTENPAGDDAVRFTIVGDEDSPFAGGSYVLVQKYLHDMAAWNDLTVEAQERIIGRSKLSDIELDEAAKPSWSHSALTTLVEDGEEVKILRDNMPFGQPGKGEFGTFFIGYARTPAPIEQMLENMFVGRPPGNYDKLLDFSRAVTGSLFFVPSADMLEALAGREPDARAVAAQPVGSMGS</sequence>
<dbReference type="SUPFAM" id="SSF54909">
    <property type="entry name" value="Dimeric alpha+beta barrel"/>
    <property type="match status" value="1"/>
</dbReference>
<dbReference type="Pfam" id="PF04261">
    <property type="entry name" value="Dyp_perox_N"/>
    <property type="match status" value="1"/>
</dbReference>
<protein>
    <recommendedName>
        <fullName evidence="11">Dyp-type peroxidase</fullName>
    </recommendedName>
</protein>
<dbReference type="NCBIfam" id="TIGR01413">
    <property type="entry name" value="Dyp_perox_fam"/>
    <property type="match status" value="1"/>
</dbReference>
<evidence type="ECO:0000313" key="9">
    <source>
        <dbReference type="EMBL" id="CAG2134689.1"/>
    </source>
</evidence>
<organism evidence="9 10">
    <name type="scientific">Cupriavidus yeoncheonensis</name>
    <dbReference type="NCBI Taxonomy" id="1462994"/>
    <lineage>
        <taxon>Bacteria</taxon>
        <taxon>Pseudomonadati</taxon>
        <taxon>Pseudomonadota</taxon>
        <taxon>Betaproteobacteria</taxon>
        <taxon>Burkholderiales</taxon>
        <taxon>Burkholderiaceae</taxon>
        <taxon>Cupriavidus</taxon>
    </lineage>
</organism>
<dbReference type="GO" id="GO:0005829">
    <property type="term" value="C:cytosol"/>
    <property type="evidence" value="ECO:0007669"/>
    <property type="project" value="TreeGrafter"/>
</dbReference>
<dbReference type="Pfam" id="PF20628">
    <property type="entry name" value="Dyp_perox_C"/>
    <property type="match status" value="1"/>
</dbReference>
<dbReference type="InterPro" id="IPR048327">
    <property type="entry name" value="Dyp_perox_N"/>
</dbReference>
<evidence type="ECO:0000259" key="7">
    <source>
        <dbReference type="Pfam" id="PF04261"/>
    </source>
</evidence>
<dbReference type="GO" id="GO:0046872">
    <property type="term" value="F:metal ion binding"/>
    <property type="evidence" value="ECO:0007669"/>
    <property type="project" value="UniProtKB-KW"/>
</dbReference>
<dbReference type="Proteomes" id="UP000672934">
    <property type="component" value="Unassembled WGS sequence"/>
</dbReference>
<keyword evidence="10" id="KW-1185">Reference proteome</keyword>
<keyword evidence="3" id="KW-0479">Metal-binding</keyword>
<gene>
    <name evidence="9" type="ORF">LMG31506_01424</name>
</gene>
<dbReference type="InterPro" id="IPR006314">
    <property type="entry name" value="Dyp_peroxidase"/>
</dbReference>
<evidence type="ECO:0000256" key="1">
    <source>
        <dbReference type="ARBA" id="ARBA00001970"/>
    </source>
</evidence>
<evidence type="ECO:0000256" key="6">
    <source>
        <dbReference type="ARBA" id="ARBA00025737"/>
    </source>
</evidence>
<keyword evidence="4" id="KW-0560">Oxidoreductase</keyword>
<feature type="domain" description="Dyp-type peroxidase N-terminal" evidence="7">
    <location>
        <begin position="9"/>
        <end position="139"/>
    </location>
</feature>
<keyword evidence="5" id="KW-0408">Iron</keyword>
<dbReference type="PANTHER" id="PTHR30521:SF0">
    <property type="entry name" value="DYP-TYPE PEROXIDASE FAMILY PROTEIN"/>
    <property type="match status" value="1"/>
</dbReference>
<dbReference type="PANTHER" id="PTHR30521">
    <property type="entry name" value="DEFERROCHELATASE/PEROXIDASE"/>
    <property type="match status" value="1"/>
</dbReference>
<evidence type="ECO:0000256" key="4">
    <source>
        <dbReference type="ARBA" id="ARBA00023002"/>
    </source>
</evidence>
<dbReference type="InterPro" id="IPR011008">
    <property type="entry name" value="Dimeric_a/b-barrel"/>
</dbReference>
<reference evidence="9" key="1">
    <citation type="submission" date="2021-03" db="EMBL/GenBank/DDBJ databases">
        <authorList>
            <person name="Peeters C."/>
        </authorList>
    </citation>
    <scope>NUCLEOTIDE SEQUENCE</scope>
    <source>
        <strain evidence="9">LMG 31506</strain>
    </source>
</reference>
<dbReference type="EMBL" id="CAJPUY010000004">
    <property type="protein sequence ID" value="CAG2134689.1"/>
    <property type="molecule type" value="Genomic_DNA"/>
</dbReference>
<evidence type="ECO:0000313" key="10">
    <source>
        <dbReference type="Proteomes" id="UP000672934"/>
    </source>
</evidence>
<evidence type="ECO:0000256" key="2">
    <source>
        <dbReference type="ARBA" id="ARBA00022559"/>
    </source>
</evidence>
<comment type="similarity">
    <text evidence="6">Belongs to the DyP-type peroxidase family.</text>
</comment>
<dbReference type="GO" id="GO:0020037">
    <property type="term" value="F:heme binding"/>
    <property type="evidence" value="ECO:0007669"/>
    <property type="project" value="InterPro"/>
</dbReference>
<evidence type="ECO:0000256" key="3">
    <source>
        <dbReference type="ARBA" id="ARBA00022723"/>
    </source>
</evidence>
<accession>A0A916IST0</accession>
<evidence type="ECO:0008006" key="11">
    <source>
        <dbReference type="Google" id="ProtNLM"/>
    </source>
</evidence>
<keyword evidence="2" id="KW-0575">Peroxidase</keyword>
<comment type="caution">
    <text evidence="9">The sequence shown here is derived from an EMBL/GenBank/DDBJ whole genome shotgun (WGS) entry which is preliminary data.</text>
</comment>
<feature type="domain" description="Dyp-type peroxidase C-terminal" evidence="8">
    <location>
        <begin position="143"/>
        <end position="305"/>
    </location>
</feature>
<evidence type="ECO:0000256" key="5">
    <source>
        <dbReference type="ARBA" id="ARBA00023004"/>
    </source>
</evidence>
<dbReference type="InterPro" id="IPR048328">
    <property type="entry name" value="Dyp_perox_C"/>
</dbReference>
<dbReference type="RefSeq" id="WP_211946407.1">
    <property type="nucleotide sequence ID" value="NZ_CAJPUY010000004.1"/>
</dbReference>